<keyword evidence="2" id="KW-0812">Transmembrane</keyword>
<dbReference type="Pfam" id="PF03865">
    <property type="entry name" value="ShlB"/>
    <property type="match status" value="1"/>
</dbReference>
<accession>A0ABT8EHC1</accession>
<dbReference type="Gene3D" id="2.40.160.50">
    <property type="entry name" value="membrane protein fhac: a member of the omp85/tpsb transporter family"/>
    <property type="match status" value="1"/>
</dbReference>
<feature type="domain" description="Haemolysin activator HlyB C-terminal" evidence="4">
    <location>
        <begin position="255"/>
        <end position="549"/>
    </location>
</feature>
<evidence type="ECO:0000313" key="6">
    <source>
        <dbReference type="EMBL" id="MDN4120690.1"/>
    </source>
</evidence>
<dbReference type="Proteomes" id="UP001168613">
    <property type="component" value="Unassembled WGS sequence"/>
</dbReference>
<sequence>MAIPKKQRSIVSRPTTQKKVATIRGLTTALCLTSLSFVCTQVFADAPLRGNPVDALPSVQSPPSTSPIRQPLTLPQPAVQSALQARLEQQVKVQSFDVSGSRSIPFSDISGLLTPLSGRTLSVAQLIQEVNQITVLYQQAGYPLSFAVLQEQDFAQGKVKITVVEGYIGTLTLQGDAGATEPRIRRIAQAMLEEKPLTQRTLERTMNLLRTIPGLQFKPDLKLATRTDGKSELILDLQHQNVSVNASLAEIGSSTQAMLQLSANSLTPLGEKLTITGALPTTSEDVKYIAGNLSIPLGGNGLTLDIDGYHYHSHPKDNQLERLGWSRTVINERVGAAISYPFLLNNRQNLKGHAGFYVSRSSDNYARDADQAWIAQTTDLRVLKAELEYRDASLQQSRELRLGVYRGIDGMGARKDLSTYIRPTGQSAVDLNFTRWTANFKQTLVLPQQFGLSVSGAGQLSNNALPSSEQISFGAWRHGYGYPQGEIAGDKGLGVTLELNRRFQLNNNWLNSIQAYIAHDWARTWQQQAELSIEPTSRRLRSAAVGLRFSNNKHYLIDVNVAKPLGPLPTNERKRHLRYNTNLLFYHNAL</sequence>
<dbReference type="InterPro" id="IPR005565">
    <property type="entry name" value="Hemolysn_activator_HlyB_C"/>
</dbReference>
<gene>
    <name evidence="6" type="ORF">LMS43_05265</name>
</gene>
<reference evidence="6" key="1">
    <citation type="submission" date="2021-11" db="EMBL/GenBank/DDBJ databases">
        <title>Draft genome sequence of Alcaligenes endophyticus type strain CCUG 75668T.</title>
        <authorList>
            <person name="Salva-Serra F."/>
            <person name="Duran R.E."/>
            <person name="Seeger M."/>
            <person name="Moore E.R.B."/>
            <person name="Jaen-Luchoro D."/>
        </authorList>
    </citation>
    <scope>NUCLEOTIDE SEQUENCE</scope>
    <source>
        <strain evidence="6">CCUG 75668</strain>
    </source>
</reference>
<evidence type="ECO:0000259" key="5">
    <source>
        <dbReference type="Pfam" id="PF08479"/>
    </source>
</evidence>
<evidence type="ECO:0000256" key="2">
    <source>
        <dbReference type="ARBA" id="ARBA00022692"/>
    </source>
</evidence>
<comment type="caution">
    <text evidence="6">The sequence shown here is derived from an EMBL/GenBank/DDBJ whole genome shotgun (WGS) entry which is preliminary data.</text>
</comment>
<evidence type="ECO:0000259" key="4">
    <source>
        <dbReference type="Pfam" id="PF03865"/>
    </source>
</evidence>
<keyword evidence="7" id="KW-1185">Reference proteome</keyword>
<keyword evidence="1" id="KW-1134">Transmembrane beta strand</keyword>
<dbReference type="Pfam" id="PF08479">
    <property type="entry name" value="POTRA_2"/>
    <property type="match status" value="1"/>
</dbReference>
<dbReference type="EMBL" id="JAJHNU010000001">
    <property type="protein sequence ID" value="MDN4120690.1"/>
    <property type="molecule type" value="Genomic_DNA"/>
</dbReference>
<organism evidence="6 7">
    <name type="scientific">Alcaligenes endophyticus</name>
    <dbReference type="NCBI Taxonomy" id="1929088"/>
    <lineage>
        <taxon>Bacteria</taxon>
        <taxon>Pseudomonadati</taxon>
        <taxon>Pseudomonadota</taxon>
        <taxon>Betaproteobacteria</taxon>
        <taxon>Burkholderiales</taxon>
        <taxon>Alcaligenaceae</taxon>
        <taxon>Alcaligenes</taxon>
    </lineage>
</organism>
<keyword evidence="3" id="KW-0998">Cell outer membrane</keyword>
<feature type="domain" description="Polypeptide-transport-associated ShlB-type" evidence="5">
    <location>
        <begin position="92"/>
        <end position="166"/>
    </location>
</feature>
<evidence type="ECO:0000313" key="7">
    <source>
        <dbReference type="Proteomes" id="UP001168613"/>
    </source>
</evidence>
<dbReference type="InterPro" id="IPR013686">
    <property type="entry name" value="Polypept-transport_assoc_ShlB"/>
</dbReference>
<dbReference type="PANTHER" id="PTHR34597:SF6">
    <property type="entry name" value="BLR6126 PROTEIN"/>
    <property type="match status" value="1"/>
</dbReference>
<keyword evidence="1" id="KW-0472">Membrane</keyword>
<proteinExistence type="predicted"/>
<dbReference type="PANTHER" id="PTHR34597">
    <property type="entry name" value="SLR1661 PROTEIN"/>
    <property type="match status" value="1"/>
</dbReference>
<dbReference type="InterPro" id="IPR051544">
    <property type="entry name" value="TPS_OM_transporter"/>
</dbReference>
<dbReference type="Gene3D" id="3.10.20.310">
    <property type="entry name" value="membrane protein fhac"/>
    <property type="match status" value="1"/>
</dbReference>
<name>A0ABT8EHC1_9BURK</name>
<evidence type="ECO:0000256" key="1">
    <source>
        <dbReference type="ARBA" id="ARBA00022452"/>
    </source>
</evidence>
<evidence type="ECO:0000256" key="3">
    <source>
        <dbReference type="ARBA" id="ARBA00023237"/>
    </source>
</evidence>
<protein>
    <submittedName>
        <fullName evidence="6">ShlB/FhaC/HecB family hemolysin secretion/activation protein</fullName>
    </submittedName>
</protein>
<dbReference type="RefSeq" id="WP_266122010.1">
    <property type="nucleotide sequence ID" value="NZ_JAJHNU010000001.1"/>
</dbReference>